<reference evidence="1" key="1">
    <citation type="submission" date="2022-08" db="EMBL/GenBank/DDBJ databases">
        <title>A Global Phylogenomic Analysis of the Shiitake Genus Lentinula.</title>
        <authorList>
            <consortium name="DOE Joint Genome Institute"/>
            <person name="Sierra-Patev S."/>
            <person name="Min B."/>
            <person name="Naranjo-Ortiz M."/>
            <person name="Looney B."/>
            <person name="Konkel Z."/>
            <person name="Slot J.C."/>
            <person name="Sakamoto Y."/>
            <person name="Steenwyk J.L."/>
            <person name="Rokas A."/>
            <person name="Carro J."/>
            <person name="Camarero S."/>
            <person name="Ferreira P."/>
            <person name="Molpeceres G."/>
            <person name="Ruiz-Duenas F.J."/>
            <person name="Serrano A."/>
            <person name="Henrissat B."/>
            <person name="Drula E."/>
            <person name="Hughes K.W."/>
            <person name="Mata J.L."/>
            <person name="Ishikawa N.K."/>
            <person name="Vargas-Isla R."/>
            <person name="Ushijima S."/>
            <person name="Smith C.A."/>
            <person name="Ahrendt S."/>
            <person name="Andreopoulos W."/>
            <person name="He G."/>
            <person name="Labutti K."/>
            <person name="Lipzen A."/>
            <person name="Ng V."/>
            <person name="Riley R."/>
            <person name="Sandor L."/>
            <person name="Barry K."/>
            <person name="Martinez A.T."/>
            <person name="Xiao Y."/>
            <person name="Gibbons J.G."/>
            <person name="Terashima K."/>
            <person name="Grigoriev I.V."/>
            <person name="Hibbett D.S."/>
        </authorList>
    </citation>
    <scope>NUCLEOTIDE SEQUENCE</scope>
    <source>
        <strain evidence="1">RHP3577 ss4</strain>
    </source>
</reference>
<comment type="caution">
    <text evidence="1">The sequence shown here is derived from an EMBL/GenBank/DDBJ whole genome shotgun (WGS) entry which is preliminary data.</text>
</comment>
<evidence type="ECO:0000313" key="2">
    <source>
        <dbReference type="Proteomes" id="UP001150217"/>
    </source>
</evidence>
<sequence length="204" mass="23507">MHLQLDVVSKKRENKRRIFDAEEGERLVVQRQLLISSGNGQYLRKGIGQVDKLSNEESSEDLIEVAVVDNEEHSLSAVMSHILCPDWCRVQSTRMMYEWASNVSHRDTNFVTSKSLEKSNPIVRPRDIGGNDIVWRREGRMLRAQSGSYENDSPCKNYGLLQLTMRPRREKREMASMKVATRHVLLNFDISNLDLTFVVCGILR</sequence>
<proteinExistence type="predicted"/>
<dbReference type="Proteomes" id="UP001150217">
    <property type="component" value="Unassembled WGS sequence"/>
</dbReference>
<evidence type="ECO:0000313" key="1">
    <source>
        <dbReference type="EMBL" id="KAJ4475100.1"/>
    </source>
</evidence>
<name>A0ABQ8V9C6_9AGAR</name>
<gene>
    <name evidence="1" type="ORF">C8R41DRAFT_869949</name>
</gene>
<dbReference type="EMBL" id="JANVFT010000075">
    <property type="protein sequence ID" value="KAJ4475100.1"/>
    <property type="molecule type" value="Genomic_DNA"/>
</dbReference>
<protein>
    <submittedName>
        <fullName evidence="1">Uncharacterized protein</fullName>
    </submittedName>
</protein>
<accession>A0ABQ8V9C6</accession>
<organism evidence="1 2">
    <name type="scientific">Lentinula lateritia</name>
    <dbReference type="NCBI Taxonomy" id="40482"/>
    <lineage>
        <taxon>Eukaryota</taxon>
        <taxon>Fungi</taxon>
        <taxon>Dikarya</taxon>
        <taxon>Basidiomycota</taxon>
        <taxon>Agaricomycotina</taxon>
        <taxon>Agaricomycetes</taxon>
        <taxon>Agaricomycetidae</taxon>
        <taxon>Agaricales</taxon>
        <taxon>Marasmiineae</taxon>
        <taxon>Omphalotaceae</taxon>
        <taxon>Lentinula</taxon>
    </lineage>
</organism>
<keyword evidence="2" id="KW-1185">Reference proteome</keyword>